<dbReference type="SUPFAM" id="SSF52317">
    <property type="entry name" value="Class I glutamine amidotransferase-like"/>
    <property type="match status" value="1"/>
</dbReference>
<dbReference type="CDD" id="cd03134">
    <property type="entry name" value="GATase1_PfpI_like"/>
    <property type="match status" value="1"/>
</dbReference>
<organism evidence="3">
    <name type="scientific">Thermofilum pendens</name>
    <dbReference type="NCBI Taxonomy" id="2269"/>
    <lineage>
        <taxon>Archaea</taxon>
        <taxon>Thermoproteota</taxon>
        <taxon>Thermoprotei</taxon>
        <taxon>Thermofilales</taxon>
        <taxon>Thermofilaceae</taxon>
        <taxon>Thermofilum</taxon>
    </lineage>
</organism>
<dbReference type="GO" id="GO:0016740">
    <property type="term" value="F:transferase activity"/>
    <property type="evidence" value="ECO:0007669"/>
    <property type="project" value="UniProtKB-KW"/>
</dbReference>
<dbReference type="Pfam" id="PF01965">
    <property type="entry name" value="DJ-1_PfpI"/>
    <property type="match status" value="1"/>
</dbReference>
<feature type="domain" description="DJ-1/PfpI" evidence="2">
    <location>
        <begin position="2"/>
        <end position="163"/>
    </location>
</feature>
<comment type="caution">
    <text evidence="3">The sequence shown here is derived from an EMBL/GenBank/DDBJ whole genome shotgun (WGS) entry which is preliminary data.</text>
</comment>
<dbReference type="PROSITE" id="PS51276">
    <property type="entry name" value="PEPTIDASE_C56_PFPI"/>
    <property type="match status" value="1"/>
</dbReference>
<gene>
    <name evidence="3" type="ORF">ENV17_05095</name>
</gene>
<name>A0A7C4FA65_THEPE</name>
<sequence length="172" mass="19044">MMKAAVLVEDLFDERELVYPYYRLKELGFQVDLVGPELREYRGKSGLVVKATRDARSALQEDYLVLWIPGGYAPDRLRRSRDVLELVRKVAGRGVVAAVCHAPWVLISAGLVRGKRVTGFFSLHDDLRNAGAVVVDAAFVRDGNIITGTDPEAMPGMFKLLLEALREMGVGV</sequence>
<keyword evidence="3" id="KW-0808">Transferase</keyword>
<reference evidence="3" key="1">
    <citation type="journal article" date="2020" name="mSystems">
        <title>Genome- and Community-Level Interaction Insights into Carbon Utilization and Element Cycling Functions of Hydrothermarchaeota in Hydrothermal Sediment.</title>
        <authorList>
            <person name="Zhou Z."/>
            <person name="Liu Y."/>
            <person name="Xu W."/>
            <person name="Pan J."/>
            <person name="Luo Z.H."/>
            <person name="Li M."/>
        </authorList>
    </citation>
    <scope>NUCLEOTIDE SEQUENCE [LARGE SCALE GENOMIC DNA]</scope>
    <source>
        <strain evidence="3">SpSt-735</strain>
    </source>
</reference>
<protein>
    <submittedName>
        <fullName evidence="3">Type 1 glutamine amidotransferase</fullName>
    </submittedName>
</protein>
<evidence type="ECO:0000256" key="1">
    <source>
        <dbReference type="ARBA" id="ARBA00008542"/>
    </source>
</evidence>
<keyword evidence="3" id="KW-0315">Glutamine amidotransferase</keyword>
<proteinExistence type="inferred from homology"/>
<evidence type="ECO:0000313" key="3">
    <source>
        <dbReference type="EMBL" id="HGI43740.1"/>
    </source>
</evidence>
<dbReference type="InterPro" id="IPR006286">
    <property type="entry name" value="C56_PfpI-like"/>
</dbReference>
<dbReference type="Gene3D" id="3.40.50.880">
    <property type="match status" value="1"/>
</dbReference>
<dbReference type="AlphaFoldDB" id="A0A7C4FA65"/>
<dbReference type="PANTHER" id="PTHR42733:SF13">
    <property type="entry name" value="DJ-1_PFPI DOMAIN-CONTAINING PROTEIN"/>
    <property type="match status" value="1"/>
</dbReference>
<accession>A0A7C4FA65</accession>
<comment type="similarity">
    <text evidence="1">Belongs to the peptidase C56 family.</text>
</comment>
<evidence type="ECO:0000259" key="2">
    <source>
        <dbReference type="Pfam" id="PF01965"/>
    </source>
</evidence>
<dbReference type="PANTHER" id="PTHR42733">
    <property type="entry name" value="DJ-1 PROTEIN"/>
    <property type="match status" value="1"/>
</dbReference>
<dbReference type="InterPro" id="IPR002818">
    <property type="entry name" value="DJ-1/PfpI"/>
</dbReference>
<dbReference type="InterPro" id="IPR029062">
    <property type="entry name" value="Class_I_gatase-like"/>
</dbReference>
<dbReference type="EMBL" id="DTFI01000116">
    <property type="protein sequence ID" value="HGI43740.1"/>
    <property type="molecule type" value="Genomic_DNA"/>
</dbReference>